<dbReference type="Proteomes" id="UP000293331">
    <property type="component" value="Unassembled WGS sequence"/>
</dbReference>
<feature type="transmembrane region" description="Helical" evidence="1">
    <location>
        <begin position="218"/>
        <end position="243"/>
    </location>
</feature>
<evidence type="ECO:0000313" key="2">
    <source>
        <dbReference type="EMBL" id="RYU90757.1"/>
    </source>
</evidence>
<feature type="transmembrane region" description="Helical" evidence="1">
    <location>
        <begin position="121"/>
        <end position="139"/>
    </location>
</feature>
<protein>
    <submittedName>
        <fullName evidence="2">DUF3667 domain-containing protein</fullName>
    </submittedName>
</protein>
<gene>
    <name evidence="2" type="ORF">EWM62_08930</name>
</gene>
<evidence type="ECO:0000256" key="1">
    <source>
        <dbReference type="SAM" id="Phobius"/>
    </source>
</evidence>
<reference evidence="2 3" key="1">
    <citation type="submission" date="2019-02" db="EMBL/GenBank/DDBJ databases">
        <title>Bacterial novel species Mucilaginibacter sp. 17JY9-4 isolated from soil.</title>
        <authorList>
            <person name="Jung H.-Y."/>
        </authorList>
    </citation>
    <scope>NUCLEOTIDE SEQUENCE [LARGE SCALE GENOMIC DNA]</scope>
    <source>
        <strain evidence="2 3">17JY9-4</strain>
    </source>
</reference>
<sequence>MLKLYAITFNPFFNLLHLNINAIDMHKPVLTIHDQETAHKTVSCVSCGNAVSGTYCNVCGEKVIADRDFVLKHYIEESFEGLTHFDTKFFRSVKVLATKPGLLTVNFSSGKRVNFVKPFQLFLICNLLFFLLAGKLNIFSQPLWAFYHYRPYISFGTKQAVLEKASNDKQFEKLAIAFNEHIGTESKLFIVLFIPVMAAAFALLFIRSKKYFSEHLVFATHYFSFILIYFTLFTLLISTPFYALNKSNFSSSYDAISSLINLSVFAVYLGIAARRFYNTGKFYTVVAAILTILFFSASLYGYRLMLFYKTIYGIHLS</sequence>
<keyword evidence="1" id="KW-0472">Membrane</keyword>
<feature type="transmembrane region" description="Helical" evidence="1">
    <location>
        <begin position="282"/>
        <end position="302"/>
    </location>
</feature>
<dbReference type="Pfam" id="PF12412">
    <property type="entry name" value="DUF3667"/>
    <property type="match status" value="1"/>
</dbReference>
<dbReference type="OrthoDB" id="7446256at2"/>
<keyword evidence="3" id="KW-1185">Reference proteome</keyword>
<keyword evidence="1" id="KW-1133">Transmembrane helix</keyword>
<comment type="caution">
    <text evidence="2">The sequence shown here is derived from an EMBL/GenBank/DDBJ whole genome shotgun (WGS) entry which is preliminary data.</text>
</comment>
<evidence type="ECO:0000313" key="3">
    <source>
        <dbReference type="Proteomes" id="UP000293331"/>
    </source>
</evidence>
<organism evidence="2 3">
    <name type="scientific">Mucilaginibacter terrigena</name>
    <dbReference type="NCBI Taxonomy" id="2492395"/>
    <lineage>
        <taxon>Bacteria</taxon>
        <taxon>Pseudomonadati</taxon>
        <taxon>Bacteroidota</taxon>
        <taxon>Sphingobacteriia</taxon>
        <taxon>Sphingobacteriales</taxon>
        <taxon>Sphingobacteriaceae</taxon>
        <taxon>Mucilaginibacter</taxon>
    </lineage>
</organism>
<dbReference type="AlphaFoldDB" id="A0A4Q5LMF0"/>
<feature type="transmembrane region" description="Helical" evidence="1">
    <location>
        <begin position="255"/>
        <end position="273"/>
    </location>
</feature>
<dbReference type="EMBL" id="SEWG01000003">
    <property type="protein sequence ID" value="RYU90757.1"/>
    <property type="molecule type" value="Genomic_DNA"/>
</dbReference>
<keyword evidence="1" id="KW-0812">Transmembrane</keyword>
<dbReference type="InterPro" id="IPR022134">
    <property type="entry name" value="DUF3667"/>
</dbReference>
<proteinExistence type="predicted"/>
<feature type="transmembrane region" description="Helical" evidence="1">
    <location>
        <begin position="188"/>
        <end position="206"/>
    </location>
</feature>
<accession>A0A4Q5LMF0</accession>
<name>A0A4Q5LMF0_9SPHI</name>